<name>A0A8S1B841_ARCPL</name>
<dbReference type="GO" id="GO:0005634">
    <property type="term" value="C:nucleus"/>
    <property type="evidence" value="ECO:0007669"/>
    <property type="project" value="TreeGrafter"/>
</dbReference>
<dbReference type="GO" id="GO:0051306">
    <property type="term" value="P:mitotic sister chromatid separation"/>
    <property type="evidence" value="ECO:0007669"/>
    <property type="project" value="TreeGrafter"/>
</dbReference>
<proteinExistence type="predicted"/>
<dbReference type="InterPro" id="IPR009378">
    <property type="entry name" value="H2_N"/>
</dbReference>
<evidence type="ECO:0000313" key="3">
    <source>
        <dbReference type="EMBL" id="CAB3254326.1"/>
    </source>
</evidence>
<reference evidence="3 4" key="1">
    <citation type="submission" date="2020-04" db="EMBL/GenBank/DDBJ databases">
        <authorList>
            <person name="Wallbank WR R."/>
            <person name="Pardo Diaz C."/>
            <person name="Kozak K."/>
            <person name="Martin S."/>
            <person name="Jiggins C."/>
            <person name="Moest M."/>
            <person name="Warren A I."/>
            <person name="Byers J.R.P. K."/>
            <person name="Montejo-Kovacevich G."/>
            <person name="Yen C E."/>
        </authorList>
    </citation>
    <scope>NUCLEOTIDE SEQUENCE [LARGE SCALE GENOMIC DNA]</scope>
</reference>
<feature type="domain" description="Condensin II complex subunit H2 N-terminal" evidence="2">
    <location>
        <begin position="33"/>
        <end position="137"/>
    </location>
</feature>
<dbReference type="PANTHER" id="PTHR14324:SF3">
    <property type="entry name" value="CONDENSIN-2 COMPLEX SUBUNIT H2"/>
    <property type="match status" value="1"/>
</dbReference>
<comment type="caution">
    <text evidence="3">The sequence shown here is derived from an EMBL/GenBank/DDBJ whole genome shotgun (WGS) entry which is preliminary data.</text>
</comment>
<dbReference type="PANTHER" id="PTHR14324">
    <property type="entry name" value="CONDENSIN-2 COMPLEX SUBUNIT H2"/>
    <property type="match status" value="1"/>
</dbReference>
<dbReference type="AlphaFoldDB" id="A0A8S1B841"/>
<evidence type="ECO:0000313" key="4">
    <source>
        <dbReference type="Proteomes" id="UP000494256"/>
    </source>
</evidence>
<dbReference type="GO" id="GO:0003682">
    <property type="term" value="F:chromatin binding"/>
    <property type="evidence" value="ECO:0007669"/>
    <property type="project" value="TreeGrafter"/>
</dbReference>
<feature type="region of interest" description="Disordered" evidence="1">
    <location>
        <begin position="119"/>
        <end position="163"/>
    </location>
</feature>
<organism evidence="3 4">
    <name type="scientific">Arctia plantaginis</name>
    <name type="common">Wood tiger moth</name>
    <name type="synonym">Phalaena plantaginis</name>
    <dbReference type="NCBI Taxonomy" id="874455"/>
    <lineage>
        <taxon>Eukaryota</taxon>
        <taxon>Metazoa</taxon>
        <taxon>Ecdysozoa</taxon>
        <taxon>Arthropoda</taxon>
        <taxon>Hexapoda</taxon>
        <taxon>Insecta</taxon>
        <taxon>Pterygota</taxon>
        <taxon>Neoptera</taxon>
        <taxon>Endopterygota</taxon>
        <taxon>Lepidoptera</taxon>
        <taxon>Glossata</taxon>
        <taxon>Ditrysia</taxon>
        <taxon>Noctuoidea</taxon>
        <taxon>Erebidae</taxon>
        <taxon>Arctiinae</taxon>
        <taxon>Arctia</taxon>
    </lineage>
</organism>
<dbReference type="OrthoDB" id="10058156at2759"/>
<dbReference type="GO" id="GO:0000796">
    <property type="term" value="C:condensin complex"/>
    <property type="evidence" value="ECO:0007669"/>
    <property type="project" value="TreeGrafter"/>
</dbReference>
<accession>A0A8S1B841</accession>
<dbReference type="GO" id="GO:0010032">
    <property type="term" value="P:meiotic chromosome condensation"/>
    <property type="evidence" value="ECO:0007669"/>
    <property type="project" value="TreeGrafter"/>
</dbReference>
<dbReference type="Pfam" id="PF06278">
    <property type="entry name" value="CNDH2_N"/>
    <property type="match status" value="1"/>
</dbReference>
<dbReference type="Proteomes" id="UP000494256">
    <property type="component" value="Unassembled WGS sequence"/>
</dbReference>
<protein>
    <recommendedName>
        <fullName evidence="2">Condensin II complex subunit H2 N-terminal domain-containing protein</fullName>
    </recommendedName>
</protein>
<evidence type="ECO:0000256" key="1">
    <source>
        <dbReference type="SAM" id="MobiDB-lite"/>
    </source>
</evidence>
<dbReference type="InterPro" id="IPR031739">
    <property type="entry name" value="Ncaph2"/>
</dbReference>
<gene>
    <name evidence="3" type="ORF">APLA_LOCUS14647</name>
</gene>
<dbReference type="EMBL" id="CADEBD010000422">
    <property type="protein sequence ID" value="CAB3254326.1"/>
    <property type="molecule type" value="Genomic_DNA"/>
</dbReference>
<evidence type="ECO:0000259" key="2">
    <source>
        <dbReference type="Pfam" id="PF06278"/>
    </source>
</evidence>
<sequence length="232" mass="25595">MDATWLESQRDQFLSQREKRWSMNSQRLEEIVAQLMKPISTDGRRSFDTDLSALLEEYLTEAGLHALEADEADDSAELVAPNFTEIALLLQQSATIYGIKVDFLYRHVLSVSDSLLNGTQESANDSVVPEEPQTPTSSRRKRKASSATEFGRDRAGGQRGRHARVGGAAGRHAHAAAHVPGAGAARGGTRRRAALRLRRREHRPALRFSSRLASARQYLDTAAYVARSRGLG</sequence>